<dbReference type="SMART" id="SM00387">
    <property type="entry name" value="HATPase_c"/>
    <property type="match status" value="1"/>
</dbReference>
<dbReference type="InterPro" id="IPR004358">
    <property type="entry name" value="Sig_transdc_His_kin-like_C"/>
</dbReference>
<keyword evidence="3 8" id="KW-0808">Transferase</keyword>
<gene>
    <name evidence="8" type="primary">qseC_2</name>
    <name evidence="8" type="ORF">LV35_02796</name>
</gene>
<dbReference type="InterPro" id="IPR003594">
    <property type="entry name" value="HATPase_dom"/>
</dbReference>
<dbReference type="InterPro" id="IPR005467">
    <property type="entry name" value="His_kinase_dom"/>
</dbReference>
<comment type="caution">
    <text evidence="8">The sequence shown here is derived from an EMBL/GenBank/DDBJ whole genome shotgun (WGS) entry which is preliminary data.</text>
</comment>
<dbReference type="PANTHER" id="PTHR44936:SF10">
    <property type="entry name" value="SENSOR PROTEIN RSTB"/>
    <property type="match status" value="1"/>
</dbReference>
<accession>A0AAJ0QVY9</accession>
<dbReference type="Proteomes" id="UP000076296">
    <property type="component" value="Unassembled WGS sequence"/>
</dbReference>
<dbReference type="GO" id="GO:0005524">
    <property type="term" value="F:ATP binding"/>
    <property type="evidence" value="ECO:0007669"/>
    <property type="project" value="UniProtKB-KW"/>
</dbReference>
<sequence>MTALNLQTKILLSQFPEHESLQNLSKGLARIQHLVTQLLALAKQDVTLSMVEPTGYFQLNDVALNCVEQLVNLAMQKEIDLGFVRNEPIEMHSIEPTVHSIIFNLIDNAIKYTPHQGVINISVYTDPDHYACIQIEDSGAGIDPENYDKVLKRFYRVHHHLEVGSGLGLSIVDRATQRLGGTLTLDKSLELGGLSVLVKLPKVLHLHETRA</sequence>
<dbReference type="InterPro" id="IPR050980">
    <property type="entry name" value="2C_sensor_his_kinase"/>
</dbReference>
<evidence type="ECO:0000259" key="7">
    <source>
        <dbReference type="PROSITE" id="PS50109"/>
    </source>
</evidence>
<keyword evidence="6" id="KW-0067">ATP-binding</keyword>
<proteinExistence type="predicted"/>
<evidence type="ECO:0000256" key="5">
    <source>
        <dbReference type="ARBA" id="ARBA00022777"/>
    </source>
</evidence>
<dbReference type="EMBL" id="LRDT01000035">
    <property type="protein sequence ID" value="KZA14502.1"/>
    <property type="molecule type" value="Genomic_DNA"/>
</dbReference>
<organism evidence="8 9">
    <name type="scientific">Acinetobacter baumannii</name>
    <dbReference type="NCBI Taxonomy" id="470"/>
    <lineage>
        <taxon>Bacteria</taxon>
        <taxon>Pseudomonadati</taxon>
        <taxon>Pseudomonadota</taxon>
        <taxon>Gammaproteobacteria</taxon>
        <taxon>Moraxellales</taxon>
        <taxon>Moraxellaceae</taxon>
        <taxon>Acinetobacter</taxon>
        <taxon>Acinetobacter calcoaceticus/baumannii complex</taxon>
    </lineage>
</organism>
<protein>
    <recommendedName>
        <fullName evidence="2">histidine kinase</fullName>
        <ecNumber evidence="2">2.7.13.3</ecNumber>
    </recommendedName>
</protein>
<evidence type="ECO:0000256" key="3">
    <source>
        <dbReference type="ARBA" id="ARBA00022679"/>
    </source>
</evidence>
<evidence type="ECO:0000256" key="6">
    <source>
        <dbReference type="ARBA" id="ARBA00022840"/>
    </source>
</evidence>
<keyword evidence="5" id="KW-0418">Kinase</keyword>
<dbReference type="CDD" id="cd00075">
    <property type="entry name" value="HATPase"/>
    <property type="match status" value="1"/>
</dbReference>
<evidence type="ECO:0000256" key="4">
    <source>
        <dbReference type="ARBA" id="ARBA00022741"/>
    </source>
</evidence>
<evidence type="ECO:0000313" key="8">
    <source>
        <dbReference type="EMBL" id="KZA14502.1"/>
    </source>
</evidence>
<dbReference type="Pfam" id="PF02518">
    <property type="entry name" value="HATPase_c"/>
    <property type="match status" value="1"/>
</dbReference>
<dbReference type="AlphaFoldDB" id="A0AAJ0QVY9"/>
<dbReference type="PRINTS" id="PR00344">
    <property type="entry name" value="BCTRLSENSOR"/>
</dbReference>
<keyword evidence="4" id="KW-0547">Nucleotide-binding</keyword>
<evidence type="ECO:0000313" key="9">
    <source>
        <dbReference type="Proteomes" id="UP000076296"/>
    </source>
</evidence>
<dbReference type="PROSITE" id="PS50109">
    <property type="entry name" value="HIS_KIN"/>
    <property type="match status" value="1"/>
</dbReference>
<feature type="domain" description="Histidine kinase" evidence="7">
    <location>
        <begin position="1"/>
        <end position="204"/>
    </location>
</feature>
<comment type="catalytic activity">
    <reaction evidence="1">
        <text>ATP + protein L-histidine = ADP + protein N-phospho-L-histidine.</text>
        <dbReference type="EC" id="2.7.13.3"/>
    </reaction>
</comment>
<dbReference type="InterPro" id="IPR036890">
    <property type="entry name" value="HATPase_C_sf"/>
</dbReference>
<name>A0AAJ0QVY9_ACIBA</name>
<reference evidence="8 9" key="1">
    <citation type="submission" date="2016-01" db="EMBL/GenBank/DDBJ databases">
        <title>Draft sequences of Acinetobacter baumannii isolates from wounded military personnel.</title>
        <authorList>
            <person name="Arivett B.A."/>
            <person name="Fiester S.E."/>
            <person name="Ream D.C."/>
            <person name="Actis L.A."/>
        </authorList>
    </citation>
    <scope>NUCLEOTIDE SEQUENCE [LARGE SCALE GENOMIC DNA]</scope>
    <source>
        <strain evidence="8 9">AB2828</strain>
    </source>
</reference>
<dbReference type="PANTHER" id="PTHR44936">
    <property type="entry name" value="SENSOR PROTEIN CREC"/>
    <property type="match status" value="1"/>
</dbReference>
<evidence type="ECO:0000256" key="2">
    <source>
        <dbReference type="ARBA" id="ARBA00012438"/>
    </source>
</evidence>
<dbReference type="EC" id="2.7.13.3" evidence="2"/>
<dbReference type="SUPFAM" id="SSF55874">
    <property type="entry name" value="ATPase domain of HSP90 chaperone/DNA topoisomerase II/histidine kinase"/>
    <property type="match status" value="1"/>
</dbReference>
<evidence type="ECO:0000256" key="1">
    <source>
        <dbReference type="ARBA" id="ARBA00000085"/>
    </source>
</evidence>
<dbReference type="Gene3D" id="3.30.565.10">
    <property type="entry name" value="Histidine kinase-like ATPase, C-terminal domain"/>
    <property type="match status" value="1"/>
</dbReference>
<dbReference type="GO" id="GO:0004673">
    <property type="term" value="F:protein histidine kinase activity"/>
    <property type="evidence" value="ECO:0007669"/>
    <property type="project" value="UniProtKB-EC"/>
</dbReference>